<sequence>PNLHTASSRALSETACLLNLNQHNFVLNSRRVLLDLVFASSDIEIKEDTLPLVPIDIQHPALDITLYTGITFQSNKKTYLPDLSRCNLKNIFSNLLSSDIL</sequence>
<proteinExistence type="predicted"/>
<accession>A0A1B6FWS3</accession>
<name>A0A1B6FWS3_9HEMI</name>
<dbReference type="EMBL" id="GECZ01015198">
    <property type="protein sequence ID" value="JAS54571.1"/>
    <property type="molecule type" value="Transcribed_RNA"/>
</dbReference>
<organism evidence="1">
    <name type="scientific">Cuerna arida</name>
    <dbReference type="NCBI Taxonomy" id="1464854"/>
    <lineage>
        <taxon>Eukaryota</taxon>
        <taxon>Metazoa</taxon>
        <taxon>Ecdysozoa</taxon>
        <taxon>Arthropoda</taxon>
        <taxon>Hexapoda</taxon>
        <taxon>Insecta</taxon>
        <taxon>Pterygota</taxon>
        <taxon>Neoptera</taxon>
        <taxon>Paraneoptera</taxon>
        <taxon>Hemiptera</taxon>
        <taxon>Auchenorrhyncha</taxon>
        <taxon>Membracoidea</taxon>
        <taxon>Cicadellidae</taxon>
        <taxon>Cicadellinae</taxon>
        <taxon>Proconiini</taxon>
        <taxon>Cuerna</taxon>
    </lineage>
</organism>
<gene>
    <name evidence="1" type="ORF">g.50209</name>
</gene>
<reference evidence="1" key="1">
    <citation type="submission" date="2015-11" db="EMBL/GenBank/DDBJ databases">
        <title>De novo transcriptome assembly of four potential Pierce s Disease insect vectors from Arizona vineyards.</title>
        <authorList>
            <person name="Tassone E.E."/>
        </authorList>
    </citation>
    <scope>NUCLEOTIDE SEQUENCE</scope>
</reference>
<feature type="non-terminal residue" evidence="1">
    <location>
        <position position="101"/>
    </location>
</feature>
<feature type="non-terminal residue" evidence="1">
    <location>
        <position position="1"/>
    </location>
</feature>
<protein>
    <submittedName>
        <fullName evidence="1">Uncharacterized protein</fullName>
    </submittedName>
</protein>
<dbReference type="AlphaFoldDB" id="A0A1B6FWS3"/>
<evidence type="ECO:0000313" key="1">
    <source>
        <dbReference type="EMBL" id="JAS54571.1"/>
    </source>
</evidence>